<reference evidence="1" key="1">
    <citation type="submission" date="2022-10" db="EMBL/GenBank/DDBJ databases">
        <title>The complete genomes of actinobacterial strains from the NBC collection.</title>
        <authorList>
            <person name="Joergensen T.S."/>
            <person name="Alvarez Arevalo M."/>
            <person name="Sterndorff E.B."/>
            <person name="Faurdal D."/>
            <person name="Vuksanovic O."/>
            <person name="Mourched A.-S."/>
            <person name="Charusanti P."/>
            <person name="Shaw S."/>
            <person name="Blin K."/>
            <person name="Weber T."/>
        </authorList>
    </citation>
    <scope>NUCLEOTIDE SEQUENCE</scope>
    <source>
        <strain evidence="1">NBC_01482</strain>
    </source>
</reference>
<gene>
    <name evidence="1" type="ORF">OG563_34340</name>
</gene>
<evidence type="ECO:0008006" key="3">
    <source>
        <dbReference type="Google" id="ProtNLM"/>
    </source>
</evidence>
<proteinExistence type="predicted"/>
<evidence type="ECO:0000313" key="2">
    <source>
        <dbReference type="Proteomes" id="UP001432062"/>
    </source>
</evidence>
<accession>A0ABZ1YMH7</accession>
<name>A0ABZ1YMH7_9NOCA</name>
<dbReference type="SUPFAM" id="SSF54909">
    <property type="entry name" value="Dimeric alpha+beta barrel"/>
    <property type="match status" value="1"/>
</dbReference>
<protein>
    <recommendedName>
        <fullName evidence="3">DUF4286 family protein</fullName>
    </recommendedName>
</protein>
<keyword evidence="2" id="KW-1185">Reference proteome</keyword>
<sequence length="105" mass="11473">MVKGILYVESRPNSPEDAAAFNSWYDEIHMKEMLGLDGIVSARRFAPVTEGAFVAVYEIEADDIAAVQERLAETTKAGGFSPPVGLCVDPPPIVRFYRDITAPTL</sequence>
<dbReference type="EMBL" id="CP109441">
    <property type="protein sequence ID" value="WUV44221.1"/>
    <property type="molecule type" value="Genomic_DNA"/>
</dbReference>
<dbReference type="Proteomes" id="UP001432062">
    <property type="component" value="Chromosome"/>
</dbReference>
<dbReference type="InterPro" id="IPR011008">
    <property type="entry name" value="Dimeric_a/b-barrel"/>
</dbReference>
<dbReference type="RefSeq" id="WP_327097630.1">
    <property type="nucleotide sequence ID" value="NZ_CP109149.1"/>
</dbReference>
<organism evidence="1 2">
    <name type="scientific">Nocardia vinacea</name>
    <dbReference type="NCBI Taxonomy" id="96468"/>
    <lineage>
        <taxon>Bacteria</taxon>
        <taxon>Bacillati</taxon>
        <taxon>Actinomycetota</taxon>
        <taxon>Actinomycetes</taxon>
        <taxon>Mycobacteriales</taxon>
        <taxon>Nocardiaceae</taxon>
        <taxon>Nocardia</taxon>
    </lineage>
</organism>
<evidence type="ECO:0000313" key="1">
    <source>
        <dbReference type="EMBL" id="WUV44221.1"/>
    </source>
</evidence>